<comment type="caution">
    <text evidence="1">The sequence shown here is derived from an EMBL/GenBank/DDBJ whole genome shotgun (WGS) entry which is preliminary data.</text>
</comment>
<reference evidence="1" key="1">
    <citation type="submission" date="2019-08" db="EMBL/GenBank/DDBJ databases">
        <authorList>
            <person name="Kucharzyk K."/>
            <person name="Murdoch R.W."/>
            <person name="Higgins S."/>
            <person name="Loffler F."/>
        </authorList>
    </citation>
    <scope>NUCLEOTIDE SEQUENCE</scope>
</reference>
<dbReference type="EMBL" id="VSSQ01015115">
    <property type="protein sequence ID" value="MPM55107.1"/>
    <property type="molecule type" value="Genomic_DNA"/>
</dbReference>
<proteinExistence type="predicted"/>
<accession>A0A645APX4</accession>
<sequence>MVDNAMNSTRVAVVMIIPLKDPSLGDYCIISISVNQEKEK</sequence>
<name>A0A645APX4_9ZZZZ</name>
<gene>
    <name evidence="1" type="ORF">SDC9_101892</name>
</gene>
<evidence type="ECO:0000313" key="1">
    <source>
        <dbReference type="EMBL" id="MPM55107.1"/>
    </source>
</evidence>
<dbReference type="AlphaFoldDB" id="A0A645APX4"/>
<protein>
    <submittedName>
        <fullName evidence="1">Uncharacterized protein</fullName>
    </submittedName>
</protein>
<organism evidence="1">
    <name type="scientific">bioreactor metagenome</name>
    <dbReference type="NCBI Taxonomy" id="1076179"/>
    <lineage>
        <taxon>unclassified sequences</taxon>
        <taxon>metagenomes</taxon>
        <taxon>ecological metagenomes</taxon>
    </lineage>
</organism>